<feature type="region of interest" description="Disordered" evidence="1">
    <location>
        <begin position="741"/>
        <end position="776"/>
    </location>
</feature>
<evidence type="ECO:0008006" key="6">
    <source>
        <dbReference type="Google" id="ProtNLM"/>
    </source>
</evidence>
<organism evidence="4 5">
    <name type="scientific">Candidatus Lachnoclostridium stercorigallinarum</name>
    <dbReference type="NCBI Taxonomy" id="2838634"/>
    <lineage>
        <taxon>Bacteria</taxon>
        <taxon>Bacillati</taxon>
        <taxon>Bacillota</taxon>
        <taxon>Clostridia</taxon>
        <taxon>Lachnospirales</taxon>
        <taxon>Lachnospiraceae</taxon>
    </lineage>
</organism>
<keyword evidence="2" id="KW-0812">Transmembrane</keyword>
<evidence type="ECO:0000256" key="2">
    <source>
        <dbReference type="SAM" id="Phobius"/>
    </source>
</evidence>
<feature type="compositionally biased region" description="Polar residues" evidence="1">
    <location>
        <begin position="65"/>
        <end position="81"/>
    </location>
</feature>
<dbReference type="EMBL" id="DXBC01000152">
    <property type="protein sequence ID" value="HIZ80012.1"/>
    <property type="molecule type" value="Genomic_DNA"/>
</dbReference>
<keyword evidence="2" id="KW-0472">Membrane</keyword>
<sequence length="776" mass="83682">MSGRYAAIRQKLKRAAAAVLVMAMTAGNAASWASPGRESGVYVWAKTKASETDTGLPMSVPVRATPSQTQPETRPGIQSGTRPGGLNADGLSLSVSDYRLSRHDKPKESLGSLKRNGSARLTVTVTGDTFEGEMKKGDLVISRRRDGYQTDGTPSVKILSEKGAPLEFQVTFPKITYVGGDTTFHFQVRKKGSPQTPVVLAVKLDETEQASVKAEKKGRGKSGQSAQPAIRIERAGSFEPMEPGKTEIIVLRLTNTSRDTDVEGLTAVFSPNAPLYLSQDTNSHIVGRLRAGQSAEVKVTLKAGQDLPGVPQALDVELRYTYDADGQDVAGTVSQKVMVPVTESRFPGQPFIRIAHTREGSPVRPGEEFQTTVRLENISSGPVDSLVFTVDPSDQIALMDPVDTYFVGNLEPGKTAEVPVRLKASAELSAVPSQLVGVNLKFDYDSGKGTVQGNQSGKLVIPAAGGKAVSTSLTPNLIIRSYSYGGSAQAGQVFDLAMEIVNTSKNIAAENILMSLNTGEGLSINDASNTIYIPSLAPGGSVKQTVQMQALFQSKLQSPKVEISFKYEYLDNRERKQNTTGETIAIPVYQPDRLEIKPPTFPDGVREQEESPISLSYSNKGRGHLFNVEARLEGNLNALEREVTVGNLEPGKMGTIDFIVVPDKVGLFQGQVRITYEDEAMNQKEMVVPVEFTADAAPAAEEFPMPPEEKTGPVRLPQILGTAVLAAGGIAFFAVRFRRKKAGEGRGSDRELDLWESLDIPEEPDAREDSEEGRTP</sequence>
<evidence type="ECO:0000256" key="1">
    <source>
        <dbReference type="SAM" id="MobiDB-lite"/>
    </source>
</evidence>
<keyword evidence="2" id="KW-1133">Transmembrane helix</keyword>
<proteinExistence type="predicted"/>
<reference evidence="4" key="2">
    <citation type="submission" date="2021-04" db="EMBL/GenBank/DDBJ databases">
        <authorList>
            <person name="Gilroy R."/>
        </authorList>
    </citation>
    <scope>NUCLEOTIDE SEQUENCE</scope>
    <source>
        <strain evidence="4">ChiBcec1-1093</strain>
    </source>
</reference>
<keyword evidence="3" id="KW-0732">Signal</keyword>
<feature type="transmembrane region" description="Helical" evidence="2">
    <location>
        <begin position="719"/>
        <end position="737"/>
    </location>
</feature>
<dbReference type="PANTHER" id="PTHR35902">
    <property type="entry name" value="S-LAYER DOMAIN-LIKE PROTEIN-RELATED"/>
    <property type="match status" value="1"/>
</dbReference>
<evidence type="ECO:0000256" key="3">
    <source>
        <dbReference type="SAM" id="SignalP"/>
    </source>
</evidence>
<gene>
    <name evidence="4" type="ORF">IAA17_09530</name>
</gene>
<comment type="caution">
    <text evidence="4">The sequence shown here is derived from an EMBL/GenBank/DDBJ whole genome shotgun (WGS) entry which is preliminary data.</text>
</comment>
<feature type="region of interest" description="Disordered" evidence="1">
    <location>
        <begin position="53"/>
        <end position="88"/>
    </location>
</feature>
<evidence type="ECO:0000313" key="4">
    <source>
        <dbReference type="EMBL" id="HIZ80012.1"/>
    </source>
</evidence>
<feature type="signal peptide" evidence="3">
    <location>
        <begin position="1"/>
        <end position="29"/>
    </location>
</feature>
<reference evidence="4" key="1">
    <citation type="journal article" date="2021" name="PeerJ">
        <title>Extensive microbial diversity within the chicken gut microbiome revealed by metagenomics and culture.</title>
        <authorList>
            <person name="Gilroy R."/>
            <person name="Ravi A."/>
            <person name="Getino M."/>
            <person name="Pursley I."/>
            <person name="Horton D.L."/>
            <person name="Alikhan N.F."/>
            <person name="Baker D."/>
            <person name="Gharbi K."/>
            <person name="Hall N."/>
            <person name="Watson M."/>
            <person name="Adriaenssens E.M."/>
            <person name="Foster-Nyarko E."/>
            <person name="Jarju S."/>
            <person name="Secka A."/>
            <person name="Antonio M."/>
            <person name="Oren A."/>
            <person name="Chaudhuri R.R."/>
            <person name="La Ragione R."/>
            <person name="Hildebrand F."/>
            <person name="Pallen M.J."/>
        </authorList>
    </citation>
    <scope>NUCLEOTIDE SEQUENCE</scope>
    <source>
        <strain evidence="4">ChiBcec1-1093</strain>
    </source>
</reference>
<feature type="compositionally biased region" description="Basic and acidic residues" evidence="1">
    <location>
        <begin position="742"/>
        <end position="753"/>
    </location>
</feature>
<feature type="chain" id="PRO_5038439741" description="CARDB domain-containing protein" evidence="3">
    <location>
        <begin position="30"/>
        <end position="776"/>
    </location>
</feature>
<dbReference type="Proteomes" id="UP000824101">
    <property type="component" value="Unassembled WGS sequence"/>
</dbReference>
<dbReference type="AlphaFoldDB" id="A0A9D2GJH6"/>
<name>A0A9D2GJH6_9FIRM</name>
<dbReference type="PANTHER" id="PTHR35902:SF3">
    <property type="entry name" value="NPCBM-ASSOCIATED, NEW3 DOMAIN OF ALPHA-GALACTOSIDASE"/>
    <property type="match status" value="1"/>
</dbReference>
<accession>A0A9D2GJH6</accession>
<feature type="compositionally biased region" description="Acidic residues" evidence="1">
    <location>
        <begin position="754"/>
        <end position="776"/>
    </location>
</feature>
<protein>
    <recommendedName>
        <fullName evidence="6">CARDB domain-containing protein</fullName>
    </recommendedName>
</protein>
<evidence type="ECO:0000313" key="5">
    <source>
        <dbReference type="Proteomes" id="UP000824101"/>
    </source>
</evidence>